<evidence type="ECO:0000313" key="4">
    <source>
        <dbReference type="EMBL" id="JAT13187.1"/>
    </source>
</evidence>
<organism evidence="4">
    <name type="scientific">Graphocephala atropunctata</name>
    <dbReference type="NCBI Taxonomy" id="36148"/>
    <lineage>
        <taxon>Eukaryota</taxon>
        <taxon>Metazoa</taxon>
        <taxon>Ecdysozoa</taxon>
        <taxon>Arthropoda</taxon>
        <taxon>Hexapoda</taxon>
        <taxon>Insecta</taxon>
        <taxon>Pterygota</taxon>
        <taxon>Neoptera</taxon>
        <taxon>Paraneoptera</taxon>
        <taxon>Hemiptera</taxon>
        <taxon>Auchenorrhyncha</taxon>
        <taxon>Membracoidea</taxon>
        <taxon>Cicadellidae</taxon>
        <taxon>Cicadellinae</taxon>
        <taxon>Cicadellini</taxon>
        <taxon>Graphocephala</taxon>
    </lineage>
</organism>
<keyword evidence="2" id="KW-0472">Membrane</keyword>
<feature type="signal peptide" evidence="3">
    <location>
        <begin position="1"/>
        <end position="21"/>
    </location>
</feature>
<proteinExistence type="predicted"/>
<sequence length="284" mass="30883">MCASNIVSILLLCVILSPSSAVDGENKLAHGHVLESLHVFPNQSTPSTPILKGDNPTQSNTAPMVFPTKSSALHTSGPPILSGTAKDIAEMKNSHELVSNASHNTEGPAQSTGKFTEEQEDMLHSKYTGGHDVDEKQNPKKKQSEKEEKKASEKDEKKPIPSKKDPKSEVEVDPNFDKEGPKMMNETKTKPGDSVLGSTSKMMAMSSSVLSTTQVKHHGLIEPMKTAGTVLLSVLVVLCLGLVGLLIWKRIAMRRFGRDILINEDDFDEVSDMHTFEGAQIQIT</sequence>
<evidence type="ECO:0000256" key="3">
    <source>
        <dbReference type="SAM" id="SignalP"/>
    </source>
</evidence>
<evidence type="ECO:0000256" key="1">
    <source>
        <dbReference type="SAM" id="MobiDB-lite"/>
    </source>
</evidence>
<protein>
    <recommendedName>
        <fullName evidence="5">Syndecan/Neurexin domain-containing protein</fullName>
    </recommendedName>
</protein>
<evidence type="ECO:0008006" key="5">
    <source>
        <dbReference type="Google" id="ProtNLM"/>
    </source>
</evidence>
<feature type="chain" id="PRO_5008586834" description="Syndecan/Neurexin domain-containing protein" evidence="3">
    <location>
        <begin position="22"/>
        <end position="284"/>
    </location>
</feature>
<keyword evidence="2" id="KW-0812">Transmembrane</keyword>
<accession>A0A1B6KP32</accession>
<feature type="region of interest" description="Disordered" evidence="1">
    <location>
        <begin position="127"/>
        <end position="195"/>
    </location>
</feature>
<keyword evidence="3" id="KW-0732">Signal</keyword>
<gene>
    <name evidence="4" type="ORF">g.17100</name>
</gene>
<evidence type="ECO:0000256" key="2">
    <source>
        <dbReference type="SAM" id="Phobius"/>
    </source>
</evidence>
<keyword evidence="2" id="KW-1133">Transmembrane helix</keyword>
<dbReference type="AlphaFoldDB" id="A0A1B6KP32"/>
<feature type="transmembrane region" description="Helical" evidence="2">
    <location>
        <begin position="230"/>
        <end position="248"/>
    </location>
</feature>
<feature type="compositionally biased region" description="Basic and acidic residues" evidence="1">
    <location>
        <begin position="127"/>
        <end position="191"/>
    </location>
</feature>
<dbReference type="EMBL" id="GEBQ01026790">
    <property type="protein sequence ID" value="JAT13187.1"/>
    <property type="molecule type" value="Transcribed_RNA"/>
</dbReference>
<name>A0A1B6KP32_9HEMI</name>
<reference evidence="4" key="1">
    <citation type="submission" date="2015-11" db="EMBL/GenBank/DDBJ databases">
        <title>De novo transcriptome assembly of four potential Pierce s Disease insect vectors from Arizona vineyards.</title>
        <authorList>
            <person name="Tassone E.E."/>
        </authorList>
    </citation>
    <scope>NUCLEOTIDE SEQUENCE</scope>
</reference>